<dbReference type="InterPro" id="IPR036291">
    <property type="entry name" value="NAD(P)-bd_dom_sf"/>
</dbReference>
<dbReference type="Proteomes" id="UP001180081">
    <property type="component" value="Unassembled WGS sequence"/>
</dbReference>
<keyword evidence="1" id="KW-0560">Oxidoreductase</keyword>
<reference evidence="4" key="1">
    <citation type="journal article" date="2014" name="Int. J. Syst. Evol. Microbiol.">
        <title>Complete genome of a new Firmicutes species belonging to the dominant human colonic microbiota ('Ruminococcus bicirculans') reveals two chromosomes and a selective capacity to utilize plant glucans.</title>
        <authorList>
            <consortium name="NISC Comparative Sequencing Program"/>
            <person name="Wegmann U."/>
            <person name="Louis P."/>
            <person name="Goesmann A."/>
            <person name="Henrissat B."/>
            <person name="Duncan S.H."/>
            <person name="Flint H.J."/>
        </authorList>
    </citation>
    <scope>NUCLEOTIDE SEQUENCE</scope>
    <source>
        <strain evidence="4">CECT 7703</strain>
    </source>
</reference>
<organism evidence="4 5">
    <name type="scientific">Chitinimonas viridis</name>
    <dbReference type="NCBI Taxonomy" id="664880"/>
    <lineage>
        <taxon>Bacteria</taxon>
        <taxon>Pseudomonadati</taxon>
        <taxon>Pseudomonadota</taxon>
        <taxon>Betaproteobacteria</taxon>
        <taxon>Neisseriales</taxon>
        <taxon>Chitinibacteraceae</taxon>
        <taxon>Chitinimonas</taxon>
    </lineage>
</organism>
<feature type="domain" description="D-isomer specific 2-hydroxyacid dehydrogenase NAD-binding" evidence="3">
    <location>
        <begin position="107"/>
        <end position="278"/>
    </location>
</feature>
<reference evidence="4" key="2">
    <citation type="submission" date="2023-06" db="EMBL/GenBank/DDBJ databases">
        <authorList>
            <person name="Lucena T."/>
            <person name="Sun Q."/>
        </authorList>
    </citation>
    <scope>NUCLEOTIDE SEQUENCE</scope>
    <source>
        <strain evidence="4">CECT 7703</strain>
    </source>
</reference>
<gene>
    <name evidence="4" type="ORF">QWZ03_02250</name>
</gene>
<evidence type="ECO:0000313" key="4">
    <source>
        <dbReference type="EMBL" id="MDN3575593.1"/>
    </source>
</evidence>
<dbReference type="SUPFAM" id="SSF51735">
    <property type="entry name" value="NAD(P)-binding Rossmann-fold domains"/>
    <property type="match status" value="1"/>
</dbReference>
<evidence type="ECO:0000313" key="5">
    <source>
        <dbReference type="Proteomes" id="UP001180081"/>
    </source>
</evidence>
<proteinExistence type="predicted"/>
<dbReference type="PANTHER" id="PTHR43333:SF1">
    <property type="entry name" value="D-ISOMER SPECIFIC 2-HYDROXYACID DEHYDROGENASE NAD-BINDING DOMAIN-CONTAINING PROTEIN"/>
    <property type="match status" value="1"/>
</dbReference>
<sequence>MTAANPLFYLHTPNNGERWQALFAAELPDFDVVAAPAEVDPARVQYLATWRPPEGLFGRFANLRAVFALGAGIDRFLQRSDLAPGVALVRLTDAGMAQQMCEYVLAGVLRYQRDLDRYARQQADAQWQPLPGRAAADLRVTVLGLGEIGGAVARTLALLGYAVAGWSRSPRELAGVRCLHGWDTLPTLLAATDVLVNLLPNTPETHGLLNHERLAGLPKGAALINAGRGEQLEESALLALLDAGHLRGAQLDVLGQEPPGKEHPFWHHPAIVLTPHIAAATLPGPSARQVAGKLRALLRGETVPGLVERERAY</sequence>
<name>A0ABT8B221_9NEIS</name>
<evidence type="ECO:0000259" key="3">
    <source>
        <dbReference type="Pfam" id="PF02826"/>
    </source>
</evidence>
<dbReference type="Gene3D" id="3.40.50.720">
    <property type="entry name" value="NAD(P)-binding Rossmann-like Domain"/>
    <property type="match status" value="2"/>
</dbReference>
<dbReference type="EMBL" id="JAUFPU010000002">
    <property type="protein sequence ID" value="MDN3575593.1"/>
    <property type="molecule type" value="Genomic_DNA"/>
</dbReference>
<accession>A0ABT8B221</accession>
<dbReference type="RefSeq" id="WP_290331240.1">
    <property type="nucleotide sequence ID" value="NZ_JAUFPU010000002.1"/>
</dbReference>
<dbReference type="Pfam" id="PF02826">
    <property type="entry name" value="2-Hacid_dh_C"/>
    <property type="match status" value="1"/>
</dbReference>
<keyword evidence="5" id="KW-1185">Reference proteome</keyword>
<dbReference type="CDD" id="cd12164">
    <property type="entry name" value="GDH_like_2"/>
    <property type="match status" value="1"/>
</dbReference>
<comment type="caution">
    <text evidence="4">The sequence shown here is derived from an EMBL/GenBank/DDBJ whole genome shotgun (WGS) entry which is preliminary data.</text>
</comment>
<evidence type="ECO:0000256" key="2">
    <source>
        <dbReference type="ARBA" id="ARBA00023027"/>
    </source>
</evidence>
<dbReference type="PANTHER" id="PTHR43333">
    <property type="entry name" value="2-HACID_DH_C DOMAIN-CONTAINING PROTEIN"/>
    <property type="match status" value="1"/>
</dbReference>
<keyword evidence="2" id="KW-0520">NAD</keyword>
<dbReference type="InterPro" id="IPR006140">
    <property type="entry name" value="D-isomer_DH_NAD-bd"/>
</dbReference>
<evidence type="ECO:0000256" key="1">
    <source>
        <dbReference type="ARBA" id="ARBA00023002"/>
    </source>
</evidence>
<protein>
    <submittedName>
        <fullName evidence="4">Glyoxylate/hydroxypyruvate reductase A</fullName>
    </submittedName>
</protein>